<name>A0ABR2GDW7_9ROSI</name>
<evidence type="ECO:0008006" key="4">
    <source>
        <dbReference type="Google" id="ProtNLM"/>
    </source>
</evidence>
<keyword evidence="1" id="KW-0732">Signal</keyword>
<dbReference type="Proteomes" id="UP001472677">
    <property type="component" value="Unassembled WGS sequence"/>
</dbReference>
<gene>
    <name evidence="2" type="ORF">V6N12_050960</name>
</gene>
<comment type="caution">
    <text evidence="2">The sequence shown here is derived from an EMBL/GenBank/DDBJ whole genome shotgun (WGS) entry which is preliminary data.</text>
</comment>
<organism evidence="2 3">
    <name type="scientific">Hibiscus sabdariffa</name>
    <name type="common">roselle</name>
    <dbReference type="NCBI Taxonomy" id="183260"/>
    <lineage>
        <taxon>Eukaryota</taxon>
        <taxon>Viridiplantae</taxon>
        <taxon>Streptophyta</taxon>
        <taxon>Embryophyta</taxon>
        <taxon>Tracheophyta</taxon>
        <taxon>Spermatophyta</taxon>
        <taxon>Magnoliopsida</taxon>
        <taxon>eudicotyledons</taxon>
        <taxon>Gunneridae</taxon>
        <taxon>Pentapetalae</taxon>
        <taxon>rosids</taxon>
        <taxon>malvids</taxon>
        <taxon>Malvales</taxon>
        <taxon>Malvaceae</taxon>
        <taxon>Malvoideae</taxon>
        <taxon>Hibiscus</taxon>
    </lineage>
</organism>
<sequence>MTHTVVCLQVLVGSLLLLANLCVQMHNQQVYRDKMLLCQTQFNRSLVILSLLSWQRMFNLSLCHLKENLRPVQWILELQVLLSYLNEKLCQVKLGL</sequence>
<feature type="chain" id="PRO_5045594603" description="Secreted protein" evidence="1">
    <location>
        <begin position="23"/>
        <end position="96"/>
    </location>
</feature>
<proteinExistence type="predicted"/>
<accession>A0ABR2GDW7</accession>
<evidence type="ECO:0000256" key="1">
    <source>
        <dbReference type="SAM" id="SignalP"/>
    </source>
</evidence>
<protein>
    <recommendedName>
        <fullName evidence="4">Secreted protein</fullName>
    </recommendedName>
</protein>
<evidence type="ECO:0000313" key="3">
    <source>
        <dbReference type="Proteomes" id="UP001472677"/>
    </source>
</evidence>
<feature type="signal peptide" evidence="1">
    <location>
        <begin position="1"/>
        <end position="22"/>
    </location>
</feature>
<dbReference type="EMBL" id="JBBPBM010000001">
    <property type="protein sequence ID" value="KAK8601118.1"/>
    <property type="molecule type" value="Genomic_DNA"/>
</dbReference>
<keyword evidence="3" id="KW-1185">Reference proteome</keyword>
<evidence type="ECO:0000313" key="2">
    <source>
        <dbReference type="EMBL" id="KAK8601118.1"/>
    </source>
</evidence>
<reference evidence="2 3" key="1">
    <citation type="journal article" date="2024" name="G3 (Bethesda)">
        <title>Genome assembly of Hibiscus sabdariffa L. provides insights into metabolisms of medicinal natural products.</title>
        <authorList>
            <person name="Kim T."/>
        </authorList>
    </citation>
    <scope>NUCLEOTIDE SEQUENCE [LARGE SCALE GENOMIC DNA]</scope>
    <source>
        <strain evidence="2">TK-2024</strain>
        <tissue evidence="2">Old leaves</tissue>
    </source>
</reference>